<evidence type="ECO:0000313" key="6">
    <source>
        <dbReference type="Proteomes" id="UP000828390"/>
    </source>
</evidence>
<comment type="caution">
    <text evidence="5">The sequence shown here is derived from an EMBL/GenBank/DDBJ whole genome shotgun (WGS) entry which is preliminary data.</text>
</comment>
<dbReference type="InterPro" id="IPR051751">
    <property type="entry name" value="Immunoreceptor_sig_adapters"/>
</dbReference>
<dbReference type="InterPro" id="IPR000980">
    <property type="entry name" value="SH2"/>
</dbReference>
<dbReference type="AlphaFoldDB" id="A0A9D4IW67"/>
<dbReference type="Gene3D" id="3.30.505.10">
    <property type="entry name" value="SH2 domain"/>
    <property type="match status" value="1"/>
</dbReference>
<evidence type="ECO:0000256" key="1">
    <source>
        <dbReference type="ARBA" id="ARBA00022999"/>
    </source>
</evidence>
<dbReference type="EMBL" id="JAIWYP010000008">
    <property type="protein sequence ID" value="KAH3790521.1"/>
    <property type="molecule type" value="Genomic_DNA"/>
</dbReference>
<reference evidence="5" key="1">
    <citation type="journal article" date="2019" name="bioRxiv">
        <title>The Genome of the Zebra Mussel, Dreissena polymorpha: A Resource for Invasive Species Research.</title>
        <authorList>
            <person name="McCartney M.A."/>
            <person name="Auch B."/>
            <person name="Kono T."/>
            <person name="Mallez S."/>
            <person name="Zhang Y."/>
            <person name="Obille A."/>
            <person name="Becker A."/>
            <person name="Abrahante J.E."/>
            <person name="Garbe J."/>
            <person name="Badalamenti J.P."/>
            <person name="Herman A."/>
            <person name="Mangelson H."/>
            <person name="Liachko I."/>
            <person name="Sullivan S."/>
            <person name="Sone E.D."/>
            <person name="Koren S."/>
            <person name="Silverstein K.A.T."/>
            <person name="Beckman K.B."/>
            <person name="Gohl D.M."/>
        </authorList>
    </citation>
    <scope>NUCLEOTIDE SEQUENCE</scope>
    <source>
        <strain evidence="5">Duluth1</strain>
        <tissue evidence="5">Whole animal</tissue>
    </source>
</reference>
<feature type="compositionally biased region" description="Basic and acidic residues" evidence="3">
    <location>
        <begin position="152"/>
        <end position="164"/>
    </location>
</feature>
<dbReference type="SUPFAM" id="SSF55550">
    <property type="entry name" value="SH2 domain"/>
    <property type="match status" value="1"/>
</dbReference>
<dbReference type="SMART" id="SM00252">
    <property type="entry name" value="SH2"/>
    <property type="match status" value="1"/>
</dbReference>
<dbReference type="PRINTS" id="PR00401">
    <property type="entry name" value="SH2DOMAIN"/>
</dbReference>
<feature type="compositionally biased region" description="Polar residues" evidence="3">
    <location>
        <begin position="225"/>
        <end position="234"/>
    </location>
</feature>
<sequence length="475" mass="52733">MFKKKAPPPSQPGGGRQSVSEPDAPERPPKPGTKPKEATPTPHDDDDMDDGTTLYNEVMDIVNNEEKNEPTLYEETAQESRRSNVPEPSQEEYTFVDEGPESRSKRKSFTYPNFTRTNSNNSTYEDTSEMEKIVANKRMQTPLPDLPTSHPPKKDPHSKGKTQSDPHLPPDVPAHTSDGNEEKRRPSAGVGVFGGMSVSMDTIREKKANLRKVPSIAEEPKSPEPETQTISFKSQLKPVNKPQISPKPSVGQTHNDHTTDWSKGLRKTSSKSPPVSPRSPTSPPNFSTADDPDAPPPLPNRPSGKATSQVHVAQNGSSDTIVKQSHVAQNGSTGGPRATSEAQFEEEDTYADGFSLIEPLSSSEWFHGCLSRDDAEAKLRETNQNGAYLVRKTDKDIPYKEKPYILSVMTKGDMYNLILRQRADGKYALGKEKENELAFERVEELLKFHKTEKLVLIRNGRETFTVLTSYPSAER</sequence>
<dbReference type="PANTHER" id="PTHR14098:SF14">
    <property type="entry name" value="SH2 DOMAIN-CONTAINING PROTEIN"/>
    <property type="match status" value="1"/>
</dbReference>
<dbReference type="PANTHER" id="PTHR14098">
    <property type="entry name" value="SH2 DOMAIN CONTAINING PROTEIN"/>
    <property type="match status" value="1"/>
</dbReference>
<feature type="domain" description="SH2" evidence="4">
    <location>
        <begin position="365"/>
        <end position="472"/>
    </location>
</feature>
<reference evidence="5" key="2">
    <citation type="submission" date="2020-11" db="EMBL/GenBank/DDBJ databases">
        <authorList>
            <person name="McCartney M.A."/>
            <person name="Auch B."/>
            <person name="Kono T."/>
            <person name="Mallez S."/>
            <person name="Becker A."/>
            <person name="Gohl D.M."/>
            <person name="Silverstein K.A.T."/>
            <person name="Koren S."/>
            <person name="Bechman K.B."/>
            <person name="Herman A."/>
            <person name="Abrahante J.E."/>
            <person name="Garbe J."/>
        </authorList>
    </citation>
    <scope>NUCLEOTIDE SEQUENCE</scope>
    <source>
        <strain evidence="5">Duluth1</strain>
        <tissue evidence="5">Whole animal</tissue>
    </source>
</reference>
<dbReference type="InterPro" id="IPR036860">
    <property type="entry name" value="SH2_dom_sf"/>
</dbReference>
<evidence type="ECO:0000259" key="4">
    <source>
        <dbReference type="PROSITE" id="PS50001"/>
    </source>
</evidence>
<evidence type="ECO:0000256" key="2">
    <source>
        <dbReference type="PROSITE-ProRule" id="PRU00191"/>
    </source>
</evidence>
<dbReference type="GO" id="GO:0005737">
    <property type="term" value="C:cytoplasm"/>
    <property type="evidence" value="ECO:0007669"/>
    <property type="project" value="UniProtKB-ARBA"/>
</dbReference>
<dbReference type="OrthoDB" id="10044490at2759"/>
<dbReference type="GO" id="GO:0007169">
    <property type="term" value="P:cell surface receptor protein tyrosine kinase signaling pathway"/>
    <property type="evidence" value="ECO:0007669"/>
    <property type="project" value="TreeGrafter"/>
</dbReference>
<feature type="region of interest" description="Disordered" evidence="3">
    <location>
        <begin position="1"/>
        <end position="347"/>
    </location>
</feature>
<feature type="compositionally biased region" description="Pro residues" evidence="3">
    <location>
        <begin position="274"/>
        <end position="283"/>
    </location>
</feature>
<evidence type="ECO:0000256" key="3">
    <source>
        <dbReference type="SAM" id="MobiDB-lite"/>
    </source>
</evidence>
<dbReference type="PROSITE" id="PS50001">
    <property type="entry name" value="SH2"/>
    <property type="match status" value="1"/>
</dbReference>
<keyword evidence="1 2" id="KW-0727">SH2 domain</keyword>
<name>A0A9D4IW67_DREPO</name>
<dbReference type="Pfam" id="PF00017">
    <property type="entry name" value="SH2"/>
    <property type="match status" value="1"/>
</dbReference>
<keyword evidence="6" id="KW-1185">Reference proteome</keyword>
<evidence type="ECO:0000313" key="5">
    <source>
        <dbReference type="EMBL" id="KAH3790521.1"/>
    </source>
</evidence>
<accession>A0A9D4IW67</accession>
<feature type="compositionally biased region" description="Basic and acidic residues" evidence="3">
    <location>
        <begin position="24"/>
        <end position="37"/>
    </location>
</feature>
<proteinExistence type="predicted"/>
<dbReference type="GO" id="GO:0035556">
    <property type="term" value="P:intracellular signal transduction"/>
    <property type="evidence" value="ECO:0007669"/>
    <property type="project" value="TreeGrafter"/>
</dbReference>
<protein>
    <recommendedName>
        <fullName evidence="4">SH2 domain-containing protein</fullName>
    </recommendedName>
</protein>
<dbReference type="Proteomes" id="UP000828390">
    <property type="component" value="Unassembled WGS sequence"/>
</dbReference>
<gene>
    <name evidence="5" type="ORF">DPMN_168723</name>
</gene>
<feature type="compositionally biased region" description="Polar residues" evidence="3">
    <location>
        <begin position="305"/>
        <end position="331"/>
    </location>
</feature>
<organism evidence="5 6">
    <name type="scientific">Dreissena polymorpha</name>
    <name type="common">Zebra mussel</name>
    <name type="synonym">Mytilus polymorpha</name>
    <dbReference type="NCBI Taxonomy" id="45954"/>
    <lineage>
        <taxon>Eukaryota</taxon>
        <taxon>Metazoa</taxon>
        <taxon>Spiralia</taxon>
        <taxon>Lophotrochozoa</taxon>
        <taxon>Mollusca</taxon>
        <taxon>Bivalvia</taxon>
        <taxon>Autobranchia</taxon>
        <taxon>Heteroconchia</taxon>
        <taxon>Euheterodonta</taxon>
        <taxon>Imparidentia</taxon>
        <taxon>Neoheterodontei</taxon>
        <taxon>Myida</taxon>
        <taxon>Dreissenoidea</taxon>
        <taxon>Dreissenidae</taxon>
        <taxon>Dreissena</taxon>
    </lineage>
</organism>
<feature type="compositionally biased region" description="Polar residues" evidence="3">
    <location>
        <begin position="110"/>
        <end position="125"/>
    </location>
</feature>